<dbReference type="AlphaFoldDB" id="A0A095XY73"/>
<protein>
    <recommendedName>
        <fullName evidence="1">HTH cro/C1-type domain-containing protein</fullName>
    </recommendedName>
</protein>
<accession>A0A095XY73</accession>
<feature type="domain" description="HTH cro/C1-type" evidence="1">
    <location>
        <begin position="12"/>
        <end position="72"/>
    </location>
</feature>
<dbReference type="eggNOG" id="ENOG5030UZW">
    <property type="taxonomic scope" value="Bacteria"/>
</dbReference>
<proteinExistence type="predicted"/>
<dbReference type="InterPro" id="IPR001387">
    <property type="entry name" value="Cro/C1-type_HTH"/>
</dbReference>
<evidence type="ECO:0000259" key="1">
    <source>
        <dbReference type="PROSITE" id="PS50943"/>
    </source>
</evidence>
<dbReference type="InterPro" id="IPR010982">
    <property type="entry name" value="Lambda_DNA-bd_dom_sf"/>
</dbReference>
<reference evidence="2 3" key="1">
    <citation type="submission" date="2014-07" db="EMBL/GenBank/DDBJ databases">
        <authorList>
            <person name="McCorrison J."/>
            <person name="Sanka R."/>
            <person name="Torralba M."/>
            <person name="Gillis M."/>
            <person name="Haft D.H."/>
            <person name="Methe B."/>
            <person name="Sutton G."/>
            <person name="Nelson K.E."/>
        </authorList>
    </citation>
    <scope>NUCLEOTIDE SEQUENCE [LARGE SCALE GENOMIC DNA]</scope>
    <source>
        <strain evidence="2 3">DNF00450</strain>
    </source>
</reference>
<dbReference type="SUPFAM" id="SSF47413">
    <property type="entry name" value="lambda repressor-like DNA-binding domains"/>
    <property type="match status" value="1"/>
</dbReference>
<dbReference type="SMART" id="SM00530">
    <property type="entry name" value="HTH_XRE"/>
    <property type="match status" value="1"/>
</dbReference>
<dbReference type="CDD" id="cd00093">
    <property type="entry name" value="HTH_XRE"/>
    <property type="match status" value="1"/>
</dbReference>
<dbReference type="Pfam" id="PF13560">
    <property type="entry name" value="HTH_31"/>
    <property type="match status" value="1"/>
</dbReference>
<dbReference type="Gene3D" id="1.10.260.40">
    <property type="entry name" value="lambda repressor-like DNA-binding domains"/>
    <property type="match status" value="1"/>
</dbReference>
<dbReference type="EMBL" id="JRNE01000081">
    <property type="protein sequence ID" value="KGF15155.1"/>
    <property type="molecule type" value="Genomic_DNA"/>
</dbReference>
<sequence length="214" mass="23802">MESIDVVIGRRVADLRGERGWTQSQMRDLAQRFGVDWSQSTVSEIESGKRRTDRIEVLAVLCSMFGIGLDQLLAGDDQVMLGRAWTLSELREALRGELEPASEKPGTARLGGDNPVEVRRMADKLGVTVDELRVLVMAKYGKGSFPIAQRDELAGVVQADTSRSAQAKRGHATRRMLKEIAEMVERDGAEATMQRGNELVEQWNQEAKAYLDNL</sequence>
<evidence type="ECO:0000313" key="3">
    <source>
        <dbReference type="Proteomes" id="UP000029548"/>
    </source>
</evidence>
<gene>
    <name evidence="2" type="ORF">HMPREF1650_11775</name>
</gene>
<organism evidence="2 3">
    <name type="scientific">Corynebacterium freneyi DNF00450</name>
    <dbReference type="NCBI Taxonomy" id="1287475"/>
    <lineage>
        <taxon>Bacteria</taxon>
        <taxon>Bacillati</taxon>
        <taxon>Actinomycetota</taxon>
        <taxon>Actinomycetes</taxon>
        <taxon>Mycobacteriales</taxon>
        <taxon>Corynebacteriaceae</taxon>
        <taxon>Corynebacterium</taxon>
    </lineage>
</organism>
<comment type="caution">
    <text evidence="2">The sequence shown here is derived from an EMBL/GenBank/DDBJ whole genome shotgun (WGS) entry which is preliminary data.</text>
</comment>
<dbReference type="PROSITE" id="PS50943">
    <property type="entry name" value="HTH_CROC1"/>
    <property type="match status" value="1"/>
</dbReference>
<dbReference type="RefSeq" id="WP_084082923.1">
    <property type="nucleotide sequence ID" value="NZ_JRNE01000081.1"/>
</dbReference>
<dbReference type="GO" id="GO:0003677">
    <property type="term" value="F:DNA binding"/>
    <property type="evidence" value="ECO:0007669"/>
    <property type="project" value="InterPro"/>
</dbReference>
<dbReference type="Proteomes" id="UP000029548">
    <property type="component" value="Unassembled WGS sequence"/>
</dbReference>
<evidence type="ECO:0000313" key="2">
    <source>
        <dbReference type="EMBL" id="KGF15155.1"/>
    </source>
</evidence>
<name>A0A095XY73_9CORY</name>